<dbReference type="InterPro" id="IPR056458">
    <property type="entry name" value="TPR_DOP1_M"/>
</dbReference>
<keyword evidence="2" id="KW-0813">Transport</keyword>
<dbReference type="GO" id="GO:0005829">
    <property type="term" value="C:cytosol"/>
    <property type="evidence" value="ECO:0007669"/>
    <property type="project" value="GOC"/>
</dbReference>
<evidence type="ECO:0000256" key="7">
    <source>
        <dbReference type="SAM" id="MobiDB-lite"/>
    </source>
</evidence>
<sequence length="1822" mass="200559">MSLELMTGRRSVSPTSSGRSSPVPRTEHRRAVEDELFRADKGLRRYGALVERAVASWETSPHEWADYIAFLNRLLKAIQAHPKDVPTLPHTNAVASKLAQCLNPALPSGVHQRALEVYDYIFSKFGSEYVANHLQDYLPGLAPVLAFASLSIRPGVYHLFEDYILDAPINELRPALKSMVSSVLPALDDETSEDFERAVLILQRLEVHFAQGPTSDSAGLFWQSLFLCTMTSPSRRPGSLNYLVRRLPRLVVNRNQYPGPALASAPGAEVDLPDDLLAIISPEPGLLIRCFAAGLTDAQALVQRGFLDLLVTHLPFHSPVMSSILDRDDIDLLMTAALSILLRRDMGLNRRLWSWMLGPDTKEARDGKLFPFATKDSSSDILPSQQITYFVEGARPSLQRSILTMLSSKSDDPSQRGRAYLICLSLMDTWQIGGSLLPEIFLPALQHLYEYSLSAESAAFSEVLTSASQFFDSVEAGLIWSTIVSILQDACKQSNKRSLSMVSWLLKHFNVQDQEMRQVHAPLAMTYLVEMLARPLDGSMAPEMLSLGLDVAEHLLAMVPDFLFHRAAPKTRDSSVVAKEPSDIDVAQIIGDFYFDASSKTGKRRPPLDARSLGMRTLHRLTELSIRCLQASSVGSVQQSIELLVSLLAKLGDDLETAPVRLFSTLNEYLQPINAEGRTVPVRVLSSVTNLLASGGGVALASAPQLLHLVNSLATHLWSHLSPRRPKYHVEVVKCLWQIERAAAPSDAFEVALLELLGPACWTPKAIKLRTTLDRETLERFMVLWNHTLLSKPSAAGAISGRRSSATSVVIDTSQATHRVKLLTEPLFAILDSLADPGSETFETITLWLGSLPTLDSVLGCLLARYWSIRSDVGSSSIIARAEDERSRELTYVCGLLQSVFSSATPWTWQCLKSTESLNDQTPSDDGVVMLLRSLLDLLSSASTTDSKLRRGVLNIVDMILTKSDSTEIFHIELEDLLLDFAIACLRQNDSASQGLLLSVITKAMLGRLHQSRNVGAIEESRIISLRGRPSPAADKKVGNATNGNTHDSIVPPSRLLECLLLSFASVSARSRMEQWVSFISDVLPVFAGAIFTSLLPLVETICKQLQKVFSELLVLSSTQENVDSSHPDNTLLCLLDALELILAKAHEQLDAGNLEDEPSKPTDYSVGLLTTTGSGAKLSSGLLSKTSQANSRLTVILAFHDAIRACFKIWTWTNCFSAGDDYDKSASTTTSYYASRLRNKTRYLLEQMFLVEPLESLEALLREWLSNEPAYLAGNIATITLLQAMQSTRPKYVLPIIIDALCCRMNSGPSQGPRHSSLTIELLPAEIALFLHIYLQSIEDDAMDEVWNNCVSFLRDVLTNPLPYRNIMPILLSMAHVLAEKAHNTNFGEQRKMRKELADIFQKLLAATFSTLPGGSSSLGQSEQTRIHKPPGELDMALAPVLSRIVADLDVLVDSVDRATAVVNSISSNLLSPGIHGKNFPSSVGSDELELLLTIATSQPSAKAWKKDVADAVNDPRLFASSPALMFDLWFPILHQWTLRDRERMPELLARLIAPSSAGIMFGVGANAARLDADRKTQFNIRRICLILLSSPSDTWATYLRDFDEKIEELFSATSSSSPSSAIKADLYLFYKALTLSFGPAQLSPLWPSINDNLRGGLLMATPSSHTTQALPNLGLLQACKLLDQLITISPDEFQLHEWLYITDTVDAVYQPLDQSPTALADQIVEALGTDSADGSQTVPRSSTRADGMSGRRPLLIDSVVDQEDVKAMRRDDFAKSIVRPFLSQLSIHAYESVYRSDVASIESCRQALLQDLLDTGTIVD</sequence>
<dbReference type="PANTHER" id="PTHR14042:SF24">
    <property type="entry name" value="PROTEIN DOPEY-1 HOMOLOG"/>
    <property type="match status" value="1"/>
</dbReference>
<accession>A0AAE1C3Z1</accession>
<dbReference type="GO" id="GO:0005802">
    <property type="term" value="C:trans-Golgi network"/>
    <property type="evidence" value="ECO:0007669"/>
    <property type="project" value="TreeGrafter"/>
</dbReference>
<comment type="subcellular location">
    <subcellularLocation>
        <location evidence="1">Golgi apparatus membrane</location>
        <topology evidence="1">Peripheral membrane protein</topology>
    </subcellularLocation>
</comment>
<dbReference type="GO" id="GO:0000139">
    <property type="term" value="C:Golgi membrane"/>
    <property type="evidence" value="ECO:0007669"/>
    <property type="project" value="UniProtKB-SubCell"/>
</dbReference>
<comment type="caution">
    <text evidence="11">The sequence shown here is derived from an EMBL/GenBank/DDBJ whole genome shotgun (WGS) entry which is preliminary data.</text>
</comment>
<dbReference type="Pfam" id="PF24598">
    <property type="entry name" value="DOP1_C"/>
    <property type="match status" value="1"/>
</dbReference>
<feature type="domain" description="DOP1-like middle TPR" evidence="9">
    <location>
        <begin position="389"/>
        <end position="594"/>
    </location>
</feature>
<name>A0AAE1C3Z1_9PEZI</name>
<feature type="region of interest" description="Disordered" evidence="7">
    <location>
        <begin position="1"/>
        <end position="28"/>
    </location>
</feature>
<evidence type="ECO:0000256" key="5">
    <source>
        <dbReference type="ARBA" id="ARBA00023136"/>
    </source>
</evidence>
<keyword evidence="4" id="KW-0333">Golgi apparatus</keyword>
<protein>
    <recommendedName>
        <fullName evidence="13">Dopey N-terminal domain-containing protein</fullName>
    </recommendedName>
</protein>
<dbReference type="InterPro" id="IPR056457">
    <property type="entry name" value="DOP1_C"/>
</dbReference>
<evidence type="ECO:0000313" key="12">
    <source>
        <dbReference type="Proteomes" id="UP001274830"/>
    </source>
</evidence>
<keyword evidence="3" id="KW-0653">Protein transport</keyword>
<evidence type="ECO:0000256" key="3">
    <source>
        <dbReference type="ARBA" id="ARBA00022927"/>
    </source>
</evidence>
<dbReference type="InterPro" id="IPR040314">
    <property type="entry name" value="DOP1"/>
</dbReference>
<dbReference type="InterPro" id="IPR007249">
    <property type="entry name" value="DOP1_N"/>
</dbReference>
<feature type="compositionally biased region" description="Low complexity" evidence="7">
    <location>
        <begin position="8"/>
        <end position="24"/>
    </location>
</feature>
<evidence type="ECO:0000256" key="1">
    <source>
        <dbReference type="ARBA" id="ARBA00004395"/>
    </source>
</evidence>
<evidence type="ECO:0000256" key="6">
    <source>
        <dbReference type="ARBA" id="ARBA00046326"/>
    </source>
</evidence>
<keyword evidence="12" id="KW-1185">Reference proteome</keyword>
<dbReference type="Proteomes" id="UP001274830">
    <property type="component" value="Unassembled WGS sequence"/>
</dbReference>
<evidence type="ECO:0000259" key="9">
    <source>
        <dbReference type="Pfam" id="PF24597"/>
    </source>
</evidence>
<feature type="domain" description="DOP1-like C-terminal" evidence="10">
    <location>
        <begin position="1331"/>
        <end position="1796"/>
    </location>
</feature>
<evidence type="ECO:0000256" key="2">
    <source>
        <dbReference type="ARBA" id="ARBA00022448"/>
    </source>
</evidence>
<dbReference type="InterPro" id="IPR016024">
    <property type="entry name" value="ARM-type_fold"/>
</dbReference>
<evidence type="ECO:0000259" key="10">
    <source>
        <dbReference type="Pfam" id="PF24598"/>
    </source>
</evidence>
<dbReference type="SUPFAM" id="SSF48371">
    <property type="entry name" value="ARM repeat"/>
    <property type="match status" value="2"/>
</dbReference>
<keyword evidence="5" id="KW-0472">Membrane</keyword>
<proteinExistence type="inferred from homology"/>
<comment type="similarity">
    <text evidence="6">Belongs to the DOP1 family.</text>
</comment>
<feature type="domain" description="DOP1 N-terminal" evidence="8">
    <location>
        <begin position="41"/>
        <end position="360"/>
    </location>
</feature>
<dbReference type="Pfam" id="PF24597">
    <property type="entry name" value="TPR_DOP1_M"/>
    <property type="match status" value="1"/>
</dbReference>
<dbReference type="GO" id="GO:0015031">
    <property type="term" value="P:protein transport"/>
    <property type="evidence" value="ECO:0007669"/>
    <property type="project" value="UniProtKB-KW"/>
</dbReference>
<evidence type="ECO:0008006" key="13">
    <source>
        <dbReference type="Google" id="ProtNLM"/>
    </source>
</evidence>
<reference evidence="11" key="1">
    <citation type="submission" date="2023-07" db="EMBL/GenBank/DDBJ databases">
        <title>Black Yeasts Isolated from many extreme environments.</title>
        <authorList>
            <person name="Coleine C."/>
            <person name="Stajich J.E."/>
            <person name="Selbmann L."/>
        </authorList>
    </citation>
    <scope>NUCLEOTIDE SEQUENCE</scope>
    <source>
        <strain evidence="11">CCFEE 5485</strain>
    </source>
</reference>
<dbReference type="Pfam" id="PF04118">
    <property type="entry name" value="Dopey_N"/>
    <property type="match status" value="1"/>
</dbReference>
<dbReference type="EMBL" id="JAUTXT010000007">
    <property type="protein sequence ID" value="KAK3677256.1"/>
    <property type="molecule type" value="Genomic_DNA"/>
</dbReference>
<evidence type="ECO:0000256" key="4">
    <source>
        <dbReference type="ARBA" id="ARBA00023034"/>
    </source>
</evidence>
<dbReference type="GO" id="GO:0005768">
    <property type="term" value="C:endosome"/>
    <property type="evidence" value="ECO:0007669"/>
    <property type="project" value="TreeGrafter"/>
</dbReference>
<gene>
    <name evidence="11" type="ORF">LTR78_002794</name>
</gene>
<organism evidence="11 12">
    <name type="scientific">Recurvomyces mirabilis</name>
    <dbReference type="NCBI Taxonomy" id="574656"/>
    <lineage>
        <taxon>Eukaryota</taxon>
        <taxon>Fungi</taxon>
        <taxon>Dikarya</taxon>
        <taxon>Ascomycota</taxon>
        <taxon>Pezizomycotina</taxon>
        <taxon>Dothideomycetes</taxon>
        <taxon>Dothideomycetidae</taxon>
        <taxon>Mycosphaerellales</taxon>
        <taxon>Teratosphaeriaceae</taxon>
        <taxon>Recurvomyces</taxon>
    </lineage>
</organism>
<evidence type="ECO:0000259" key="8">
    <source>
        <dbReference type="Pfam" id="PF04118"/>
    </source>
</evidence>
<dbReference type="PANTHER" id="PTHR14042">
    <property type="entry name" value="DOPEY-RELATED"/>
    <property type="match status" value="1"/>
</dbReference>
<dbReference type="GO" id="GO:0006895">
    <property type="term" value="P:Golgi to endosome transport"/>
    <property type="evidence" value="ECO:0007669"/>
    <property type="project" value="InterPro"/>
</dbReference>
<evidence type="ECO:0000313" key="11">
    <source>
        <dbReference type="EMBL" id="KAK3677256.1"/>
    </source>
</evidence>